<dbReference type="Proteomes" id="UP000317365">
    <property type="component" value="Chromosome"/>
</dbReference>
<gene>
    <name evidence="1" type="ORF">EXZ61_18025</name>
</gene>
<evidence type="ECO:0000313" key="1">
    <source>
        <dbReference type="EMBL" id="QDL55920.1"/>
    </source>
</evidence>
<protein>
    <submittedName>
        <fullName evidence="1">Uncharacterized protein</fullName>
    </submittedName>
</protein>
<dbReference type="RefSeq" id="WP_142813072.1">
    <property type="nucleotide sequence ID" value="NZ_CP036282.1"/>
</dbReference>
<dbReference type="KEGG" id="rhg:EXZ61_18025"/>
<reference evidence="2" key="1">
    <citation type="submission" date="2019-02" db="EMBL/GenBank/DDBJ databases">
        <title>Complete genome sequence of Rhodoferax sp. Gr-4.</title>
        <authorList>
            <person name="Jin L."/>
        </authorList>
    </citation>
    <scope>NUCLEOTIDE SEQUENCE [LARGE SCALE GENOMIC DNA]</scope>
    <source>
        <strain evidence="2">Gr-4</strain>
    </source>
</reference>
<accession>A0A515ETC0</accession>
<dbReference type="EMBL" id="CP036282">
    <property type="protein sequence ID" value="QDL55920.1"/>
    <property type="molecule type" value="Genomic_DNA"/>
</dbReference>
<dbReference type="AlphaFoldDB" id="A0A515ETC0"/>
<sequence>MLALLPYTPPVFHTTGQTVQLKRCHVVIKMPDGSRGDHTGLYPNSWDALDRAIELFPEALVVSVTVARGRRAAA</sequence>
<proteinExistence type="predicted"/>
<name>A0A515ETC0_9BURK</name>
<reference evidence="2" key="2">
    <citation type="journal article" date="2020" name="Int. J. Syst. Evol. Microbiol.">
        <title>Genomic insights into a novel species Rhodoferax aquaticus sp. nov., isolated from freshwater.</title>
        <authorList>
            <person name="Li T."/>
            <person name="Zhuo Y."/>
            <person name="Jin C.Z."/>
            <person name="Wu X."/>
            <person name="Ko S.R."/>
            <person name="Jin F.J."/>
            <person name="Ahn C.Y."/>
            <person name="Oh H.M."/>
            <person name="Lee H.G."/>
            <person name="Jin L."/>
        </authorList>
    </citation>
    <scope>NUCLEOTIDE SEQUENCE [LARGE SCALE GENOMIC DNA]</scope>
    <source>
        <strain evidence="2">Gr-4</strain>
    </source>
</reference>
<keyword evidence="2" id="KW-1185">Reference proteome</keyword>
<organism evidence="1 2">
    <name type="scientific">Rhodoferax aquaticus</name>
    <dbReference type="NCBI Taxonomy" id="2527691"/>
    <lineage>
        <taxon>Bacteria</taxon>
        <taxon>Pseudomonadati</taxon>
        <taxon>Pseudomonadota</taxon>
        <taxon>Betaproteobacteria</taxon>
        <taxon>Burkholderiales</taxon>
        <taxon>Comamonadaceae</taxon>
        <taxon>Rhodoferax</taxon>
    </lineage>
</organism>
<evidence type="ECO:0000313" key="2">
    <source>
        <dbReference type="Proteomes" id="UP000317365"/>
    </source>
</evidence>